<feature type="non-terminal residue" evidence="8">
    <location>
        <position position="96"/>
    </location>
</feature>
<feature type="non-terminal residue" evidence="8">
    <location>
        <position position="1"/>
    </location>
</feature>
<dbReference type="Gene3D" id="3.30.420.10">
    <property type="entry name" value="Ribonuclease H-like superfamily/Ribonuclease H"/>
    <property type="match status" value="1"/>
</dbReference>
<dbReference type="GO" id="GO:0016787">
    <property type="term" value="F:hydrolase activity"/>
    <property type="evidence" value="ECO:0007669"/>
    <property type="project" value="UniProtKB-KW"/>
</dbReference>
<feature type="domain" description="Integrase catalytic" evidence="7">
    <location>
        <begin position="1"/>
        <end position="69"/>
    </location>
</feature>
<dbReference type="EMBL" id="VXAP01000653">
    <property type="protein sequence ID" value="NXL37728.1"/>
    <property type="molecule type" value="Genomic_DNA"/>
</dbReference>
<dbReference type="AlphaFoldDB" id="A0A7L0S7P1"/>
<evidence type="ECO:0000259" key="7">
    <source>
        <dbReference type="PROSITE" id="PS50994"/>
    </source>
</evidence>
<evidence type="ECO:0000313" key="8">
    <source>
        <dbReference type="EMBL" id="NXL37728.1"/>
    </source>
</evidence>
<dbReference type="SUPFAM" id="SSF53098">
    <property type="entry name" value="Ribonuclease H-like"/>
    <property type="match status" value="1"/>
</dbReference>
<keyword evidence="1" id="KW-0808">Transferase</keyword>
<dbReference type="PANTHER" id="PTHR41694">
    <property type="entry name" value="ENDOGENOUS RETROVIRUS GROUP K MEMBER POL PROTEIN"/>
    <property type="match status" value="1"/>
</dbReference>
<keyword evidence="4" id="KW-0255">Endonuclease</keyword>
<dbReference type="OrthoDB" id="9308938at2759"/>
<evidence type="ECO:0000256" key="2">
    <source>
        <dbReference type="ARBA" id="ARBA00022695"/>
    </source>
</evidence>
<evidence type="ECO:0000256" key="1">
    <source>
        <dbReference type="ARBA" id="ARBA00022679"/>
    </source>
</evidence>
<dbReference type="InterPro" id="IPR036397">
    <property type="entry name" value="RNaseH_sf"/>
</dbReference>
<dbReference type="PROSITE" id="PS50994">
    <property type="entry name" value="INTEGRASE"/>
    <property type="match status" value="1"/>
</dbReference>
<gene>
    <name evidence="8" type="primary">Ervk7</name>
    <name evidence="8" type="ORF">GLABRA_R15228</name>
</gene>
<dbReference type="GO" id="GO:0035613">
    <property type="term" value="F:RNA stem-loop binding"/>
    <property type="evidence" value="ECO:0007669"/>
    <property type="project" value="TreeGrafter"/>
</dbReference>
<reference evidence="8 9" key="1">
    <citation type="submission" date="2019-09" db="EMBL/GenBank/DDBJ databases">
        <title>Bird 10,000 Genomes (B10K) Project - Family phase.</title>
        <authorList>
            <person name="Zhang G."/>
        </authorList>
    </citation>
    <scope>NUCLEOTIDE SEQUENCE [LARGE SCALE GENOMIC DNA]</scope>
    <source>
        <strain evidence="8">B10K-DU-008-63</strain>
    </source>
</reference>
<keyword evidence="3" id="KW-0540">Nuclease</keyword>
<comment type="caution">
    <text evidence="8">The sequence shown here is derived from an EMBL/GenBank/DDBJ whole genome shotgun (WGS) entry which is preliminary data.</text>
</comment>
<keyword evidence="5" id="KW-0378">Hydrolase</keyword>
<proteinExistence type="predicted"/>
<accession>A0A7L0S7P1</accession>
<name>A0A7L0S7P1_GLABR</name>
<keyword evidence="6" id="KW-0695">RNA-directed DNA polymerase</keyword>
<dbReference type="InterPro" id="IPR001584">
    <property type="entry name" value="Integrase_cat-core"/>
</dbReference>
<evidence type="ECO:0000256" key="3">
    <source>
        <dbReference type="ARBA" id="ARBA00022722"/>
    </source>
</evidence>
<dbReference type="GO" id="GO:0015074">
    <property type="term" value="P:DNA integration"/>
    <property type="evidence" value="ECO:0007669"/>
    <property type="project" value="InterPro"/>
</dbReference>
<evidence type="ECO:0000256" key="6">
    <source>
        <dbReference type="ARBA" id="ARBA00022918"/>
    </source>
</evidence>
<keyword evidence="9" id="KW-1185">Reference proteome</keyword>
<sequence>IKHITGIPHSPQGQGIVERAHQMIKGMLEKQKGEESDPQMRLNKTLFTLNYLCITGERSEPAVAVHNSCLKLNRHTAIPKMKVKYRDLESGEMKGP</sequence>
<keyword evidence="2" id="KW-0548">Nucleotidyltransferase</keyword>
<organism evidence="8 9">
    <name type="scientific">Glaucidium brasilianum</name>
    <name type="common">Ferruginous pygmy-owl</name>
    <dbReference type="NCBI Taxonomy" id="78217"/>
    <lineage>
        <taxon>Eukaryota</taxon>
        <taxon>Metazoa</taxon>
        <taxon>Chordata</taxon>
        <taxon>Craniata</taxon>
        <taxon>Vertebrata</taxon>
        <taxon>Euteleostomi</taxon>
        <taxon>Archelosauria</taxon>
        <taxon>Archosauria</taxon>
        <taxon>Dinosauria</taxon>
        <taxon>Saurischia</taxon>
        <taxon>Theropoda</taxon>
        <taxon>Coelurosauria</taxon>
        <taxon>Aves</taxon>
        <taxon>Neognathae</taxon>
        <taxon>Neoaves</taxon>
        <taxon>Telluraves</taxon>
        <taxon>Strigiformes</taxon>
        <taxon>Strigidae</taxon>
        <taxon>Glaucidium</taxon>
    </lineage>
</organism>
<dbReference type="PANTHER" id="PTHR41694:SF3">
    <property type="entry name" value="RNA-DIRECTED DNA POLYMERASE-RELATED"/>
    <property type="match status" value="1"/>
</dbReference>
<evidence type="ECO:0000256" key="4">
    <source>
        <dbReference type="ARBA" id="ARBA00022759"/>
    </source>
</evidence>
<dbReference type="GO" id="GO:0004519">
    <property type="term" value="F:endonuclease activity"/>
    <property type="evidence" value="ECO:0007669"/>
    <property type="project" value="UniProtKB-KW"/>
</dbReference>
<protein>
    <submittedName>
        <fullName evidence="8">POK7 protein</fullName>
    </submittedName>
</protein>
<dbReference type="Proteomes" id="UP000591073">
    <property type="component" value="Unassembled WGS sequence"/>
</dbReference>
<evidence type="ECO:0000313" key="9">
    <source>
        <dbReference type="Proteomes" id="UP000591073"/>
    </source>
</evidence>
<dbReference type="InterPro" id="IPR012337">
    <property type="entry name" value="RNaseH-like_sf"/>
</dbReference>
<dbReference type="GO" id="GO:0003964">
    <property type="term" value="F:RNA-directed DNA polymerase activity"/>
    <property type="evidence" value="ECO:0007669"/>
    <property type="project" value="UniProtKB-KW"/>
</dbReference>
<evidence type="ECO:0000256" key="5">
    <source>
        <dbReference type="ARBA" id="ARBA00022801"/>
    </source>
</evidence>